<organism evidence="2 3">
    <name type="scientific">Cohaesibacter gelatinilyticus</name>
    <dbReference type="NCBI Taxonomy" id="372072"/>
    <lineage>
        <taxon>Bacteria</taxon>
        <taxon>Pseudomonadati</taxon>
        <taxon>Pseudomonadota</taxon>
        <taxon>Alphaproteobacteria</taxon>
        <taxon>Hyphomicrobiales</taxon>
        <taxon>Cohaesibacteraceae</taxon>
    </lineage>
</organism>
<dbReference type="InterPro" id="IPR012338">
    <property type="entry name" value="Beta-lactam/transpept-like"/>
</dbReference>
<dbReference type="PANTHER" id="PTHR43283:SF7">
    <property type="entry name" value="BETA-LACTAMASE-RELATED DOMAIN-CONTAINING PROTEIN"/>
    <property type="match status" value="1"/>
</dbReference>
<dbReference type="AlphaFoldDB" id="A0A285PI02"/>
<evidence type="ECO:0000313" key="2">
    <source>
        <dbReference type="EMBL" id="SNZ21359.1"/>
    </source>
</evidence>
<evidence type="ECO:0000313" key="3">
    <source>
        <dbReference type="Proteomes" id="UP000219439"/>
    </source>
</evidence>
<feature type="domain" description="Beta-lactamase-related" evidence="1">
    <location>
        <begin position="28"/>
        <end position="320"/>
    </location>
</feature>
<dbReference type="InterPro" id="IPR050789">
    <property type="entry name" value="Diverse_Enzym_Activities"/>
</dbReference>
<protein>
    <submittedName>
        <fullName evidence="2">CubicO group peptidase, beta-lactamase class C family</fullName>
    </submittedName>
</protein>
<sequence>MAHQLFRILVAILATAFLLSSATGQTMDQKLRKAMNAGKLEGLHSAVVVLTGKLIASSYFSGMDERWGRPLGNVEHGFTTLHDTRSITKSVVSLLYGIALADHDVPDINQPLLDFFPDYQDLRDGSAREQITVRDALIMKMGTKWNEDLPYTNPRNSEIAMEMADGIAPGKTWSYNGGAVAILAKLISEGTGQSIEHFAQQKLFAPLGITEFEWVKGADGVPSAASSLRLTASDLAKIGTMIAQNGQYQNGQYKGQQIVPKDWLEASFQPASTLRNGVQYGVLWYLASGPIGDQIIFALGNGGQRLTIQPRTRFVVSTFTGNYNGPKAWQLSLKVLLEYVIPEASKHRK</sequence>
<name>A0A285PI02_9HYPH</name>
<dbReference type="InterPro" id="IPR001466">
    <property type="entry name" value="Beta-lactam-related"/>
</dbReference>
<dbReference type="Gene3D" id="3.40.710.10">
    <property type="entry name" value="DD-peptidase/beta-lactamase superfamily"/>
    <property type="match status" value="1"/>
</dbReference>
<evidence type="ECO:0000259" key="1">
    <source>
        <dbReference type="Pfam" id="PF00144"/>
    </source>
</evidence>
<dbReference type="Proteomes" id="UP000219439">
    <property type="component" value="Unassembled WGS sequence"/>
</dbReference>
<dbReference type="EMBL" id="OBEL01000008">
    <property type="protein sequence ID" value="SNZ21359.1"/>
    <property type="molecule type" value="Genomic_DNA"/>
</dbReference>
<gene>
    <name evidence="2" type="ORF">SAMN06265368_4479</name>
</gene>
<dbReference type="PANTHER" id="PTHR43283">
    <property type="entry name" value="BETA-LACTAMASE-RELATED"/>
    <property type="match status" value="1"/>
</dbReference>
<keyword evidence="3" id="KW-1185">Reference proteome</keyword>
<dbReference type="OrthoDB" id="9814204at2"/>
<accession>A0A285PI02</accession>
<dbReference type="Pfam" id="PF00144">
    <property type="entry name" value="Beta-lactamase"/>
    <property type="match status" value="1"/>
</dbReference>
<dbReference type="SUPFAM" id="SSF56601">
    <property type="entry name" value="beta-lactamase/transpeptidase-like"/>
    <property type="match status" value="1"/>
</dbReference>
<proteinExistence type="predicted"/>
<reference evidence="2 3" key="1">
    <citation type="submission" date="2017-09" db="EMBL/GenBank/DDBJ databases">
        <authorList>
            <person name="Ehlers B."/>
            <person name="Leendertz F.H."/>
        </authorList>
    </citation>
    <scope>NUCLEOTIDE SEQUENCE [LARGE SCALE GENOMIC DNA]</scope>
    <source>
        <strain evidence="2 3">DSM 18289</strain>
    </source>
</reference>